<dbReference type="Pfam" id="PF08818">
    <property type="entry name" value="DUF1801"/>
    <property type="match status" value="1"/>
</dbReference>
<evidence type="ECO:0000313" key="2">
    <source>
        <dbReference type="EMBL" id="MRX65159.1"/>
    </source>
</evidence>
<dbReference type="InterPro" id="IPR014922">
    <property type="entry name" value="YdhG-like"/>
</dbReference>
<dbReference type="Pfam" id="PF13376">
    <property type="entry name" value="OmdA"/>
    <property type="match status" value="1"/>
</dbReference>
<name>A0A6I2MQQ8_9FLAO</name>
<accession>A0A6I2MQQ8</accession>
<dbReference type="SUPFAM" id="SSF159888">
    <property type="entry name" value="YdhG-like"/>
    <property type="match status" value="1"/>
</dbReference>
<feature type="domain" description="YdhG-like" evidence="1">
    <location>
        <begin position="22"/>
        <end position="113"/>
    </location>
</feature>
<comment type="caution">
    <text evidence="2">The sequence shown here is derived from an EMBL/GenBank/DDBJ whole genome shotgun (WGS) entry which is preliminary data.</text>
</comment>
<proteinExistence type="predicted"/>
<dbReference type="EMBL" id="WKJH01000021">
    <property type="protein sequence ID" value="MRX65159.1"/>
    <property type="molecule type" value="Genomic_DNA"/>
</dbReference>
<keyword evidence="3" id="KW-1185">Reference proteome</keyword>
<reference evidence="2 3" key="1">
    <citation type="submission" date="2019-11" db="EMBL/GenBank/DDBJ databases">
        <title>Maribacter lutea sp. nov., a marine bacterium isolated from intertidal sand.</title>
        <authorList>
            <person name="Liu A."/>
        </authorList>
    </citation>
    <scope>NUCLEOTIDE SEQUENCE [LARGE SCALE GENOMIC DNA]</scope>
    <source>
        <strain evidence="2 3">RZ05</strain>
    </source>
</reference>
<dbReference type="AlphaFoldDB" id="A0A6I2MQQ8"/>
<evidence type="ECO:0000259" key="1">
    <source>
        <dbReference type="Pfam" id="PF08818"/>
    </source>
</evidence>
<dbReference type="RefSeq" id="WP_179955121.1">
    <property type="nucleotide sequence ID" value="NZ_WKJH01000021.1"/>
</dbReference>
<dbReference type="Gene3D" id="3.90.1150.200">
    <property type="match status" value="1"/>
</dbReference>
<protein>
    <recommendedName>
        <fullName evidence="1">YdhG-like domain-containing protein</fullName>
    </recommendedName>
</protein>
<gene>
    <name evidence="2" type="ORF">GJ691_13420</name>
</gene>
<sequence length="202" mass="23658">MNEASKIEAYYEKEHLFKGGILLLRDIALKTKAKETFKWQSPVYTLHGKNVFWISRFKNHFSIGFFNGVFLKDPKGLLINAQKGKTQAMRHLKFEAVEQIDSNIVLAYIEEALYNQEKGLRLSATKEKKQKLTIPDLLTQAFKKEPVTQKKFNNLTPYKQREYVEYIVDAKQMKTKLTRLEKILPMINAEKGLNDLYRPKKQ</sequence>
<evidence type="ECO:0000313" key="3">
    <source>
        <dbReference type="Proteomes" id="UP000443153"/>
    </source>
</evidence>
<organism evidence="2 3">
    <name type="scientific">Maribacter luteus</name>
    <dbReference type="NCBI Taxonomy" id="2594478"/>
    <lineage>
        <taxon>Bacteria</taxon>
        <taxon>Pseudomonadati</taxon>
        <taxon>Bacteroidota</taxon>
        <taxon>Flavobacteriia</taxon>
        <taxon>Flavobacteriales</taxon>
        <taxon>Flavobacteriaceae</taxon>
        <taxon>Maribacter</taxon>
    </lineage>
</organism>
<dbReference type="Proteomes" id="UP000443153">
    <property type="component" value="Unassembled WGS sequence"/>
</dbReference>